<organism evidence="7 8">
    <name type="scientific">Iphiclides podalirius</name>
    <name type="common">scarce swallowtail</name>
    <dbReference type="NCBI Taxonomy" id="110791"/>
    <lineage>
        <taxon>Eukaryota</taxon>
        <taxon>Metazoa</taxon>
        <taxon>Ecdysozoa</taxon>
        <taxon>Arthropoda</taxon>
        <taxon>Hexapoda</taxon>
        <taxon>Insecta</taxon>
        <taxon>Pterygota</taxon>
        <taxon>Neoptera</taxon>
        <taxon>Endopterygota</taxon>
        <taxon>Lepidoptera</taxon>
        <taxon>Glossata</taxon>
        <taxon>Ditrysia</taxon>
        <taxon>Papilionoidea</taxon>
        <taxon>Papilionidae</taxon>
        <taxon>Papilioninae</taxon>
        <taxon>Iphiclides</taxon>
    </lineage>
</organism>
<sequence>MCENRAASRSAPRHVKGRDVSRSGMGSTDLNPLPLGRKSPRNLVLSSGSFELRIKSFTNSLGRLSSGQCCDGSSTSDAPCLAPCRTKFRVCLKIYQANIDTTSPCTFGDITTPVLGGNSLDVPNLNVEGFSNPIVFPFDFTWPRAPALDRDGAIMSKYTSARASHRANLHSDSGATFSNWGQSFTWTFG</sequence>
<name>A0ABN8ICL9_9NEOP</name>
<protein>
    <recommendedName>
        <fullName evidence="6">Notch ligand N-terminal domain-containing protein</fullName>
    </recommendedName>
</protein>
<keyword evidence="4" id="KW-0472">Membrane</keyword>
<keyword evidence="8" id="KW-1185">Reference proteome</keyword>
<evidence type="ECO:0000256" key="1">
    <source>
        <dbReference type="ARBA" id="ARBA00022536"/>
    </source>
</evidence>
<evidence type="ECO:0000256" key="3">
    <source>
        <dbReference type="ARBA" id="ARBA00022737"/>
    </source>
</evidence>
<feature type="region of interest" description="Disordered" evidence="5">
    <location>
        <begin position="1"/>
        <end position="35"/>
    </location>
</feature>
<keyword evidence="2" id="KW-0812">Transmembrane</keyword>
<reference evidence="7" key="1">
    <citation type="submission" date="2022-03" db="EMBL/GenBank/DDBJ databases">
        <authorList>
            <person name="Martin H S."/>
        </authorList>
    </citation>
    <scope>NUCLEOTIDE SEQUENCE</scope>
</reference>
<dbReference type="Proteomes" id="UP000837857">
    <property type="component" value="Chromosome 21"/>
</dbReference>
<feature type="non-terminal residue" evidence="7">
    <location>
        <position position="1"/>
    </location>
</feature>
<evidence type="ECO:0000313" key="7">
    <source>
        <dbReference type="EMBL" id="CAH2054727.1"/>
    </source>
</evidence>
<keyword evidence="1" id="KW-0245">EGF-like domain</keyword>
<evidence type="ECO:0000256" key="5">
    <source>
        <dbReference type="SAM" id="MobiDB-lite"/>
    </source>
</evidence>
<evidence type="ECO:0000313" key="8">
    <source>
        <dbReference type="Proteomes" id="UP000837857"/>
    </source>
</evidence>
<feature type="domain" description="Notch ligand N-terminal" evidence="6">
    <location>
        <begin position="47"/>
        <end position="145"/>
    </location>
</feature>
<proteinExistence type="predicted"/>
<dbReference type="Pfam" id="PF07657">
    <property type="entry name" value="MNNL"/>
    <property type="match status" value="1"/>
</dbReference>
<dbReference type="Gene3D" id="2.60.40.3510">
    <property type="match status" value="1"/>
</dbReference>
<gene>
    <name evidence="7" type="ORF">IPOD504_LOCUS8755</name>
</gene>
<keyword evidence="4" id="KW-1133">Transmembrane helix</keyword>
<evidence type="ECO:0000256" key="2">
    <source>
        <dbReference type="ARBA" id="ARBA00022692"/>
    </source>
</evidence>
<dbReference type="InterPro" id="IPR011651">
    <property type="entry name" value="Notch_ligand_N"/>
</dbReference>
<dbReference type="EMBL" id="OW152833">
    <property type="protein sequence ID" value="CAH2054727.1"/>
    <property type="molecule type" value="Genomic_DNA"/>
</dbReference>
<evidence type="ECO:0000259" key="6">
    <source>
        <dbReference type="Pfam" id="PF07657"/>
    </source>
</evidence>
<keyword evidence="3" id="KW-0677">Repeat</keyword>
<accession>A0ABN8ICL9</accession>
<evidence type="ECO:0000256" key="4">
    <source>
        <dbReference type="ARBA" id="ARBA00022989"/>
    </source>
</evidence>